<dbReference type="NCBIfam" id="TIGR00305">
    <property type="entry name" value="putative toxin-antitoxin system toxin component, PIN family"/>
    <property type="match status" value="1"/>
</dbReference>
<evidence type="ECO:0000313" key="3">
    <source>
        <dbReference type="Proteomes" id="UP000179242"/>
    </source>
</evidence>
<sequence>MFKAVLDTNIFVSGITWQGLPGEILDLWIKGKIQLIISKEIMEEIKRVLNRMQVPEEEIANLRSQIIEKAIIVDPQIKISLIKKDPSDNKFLECAIEGQADFIVSGDKHLLEFEAINDIKIITARKMLEALK</sequence>
<accession>A0A1F4U6H5</accession>
<evidence type="ECO:0000259" key="1">
    <source>
        <dbReference type="SMART" id="SM00670"/>
    </source>
</evidence>
<dbReference type="Pfam" id="PF13470">
    <property type="entry name" value="PIN_3"/>
    <property type="match status" value="1"/>
</dbReference>
<dbReference type="Proteomes" id="UP000179242">
    <property type="component" value="Unassembled WGS sequence"/>
</dbReference>
<organism evidence="2 3">
    <name type="scientific">candidate division WOR-1 bacterium RIFOXYC2_FULL_46_14</name>
    <dbReference type="NCBI Taxonomy" id="1802587"/>
    <lineage>
        <taxon>Bacteria</taxon>
        <taxon>Bacillati</taxon>
        <taxon>Saganbacteria</taxon>
    </lineage>
</organism>
<dbReference type="EMBL" id="MEUJ01000004">
    <property type="protein sequence ID" value="OGC40479.1"/>
    <property type="molecule type" value="Genomic_DNA"/>
</dbReference>
<comment type="caution">
    <text evidence="2">The sequence shown here is derived from an EMBL/GenBank/DDBJ whole genome shotgun (WGS) entry which is preliminary data.</text>
</comment>
<name>A0A1F4U6H5_UNCSA</name>
<proteinExistence type="predicted"/>
<dbReference type="SMART" id="SM00670">
    <property type="entry name" value="PINc"/>
    <property type="match status" value="1"/>
</dbReference>
<feature type="domain" description="PIN" evidence="1">
    <location>
        <begin position="2"/>
        <end position="112"/>
    </location>
</feature>
<dbReference type="InterPro" id="IPR029060">
    <property type="entry name" value="PIN-like_dom_sf"/>
</dbReference>
<dbReference type="SUPFAM" id="SSF88723">
    <property type="entry name" value="PIN domain-like"/>
    <property type="match status" value="1"/>
</dbReference>
<reference evidence="2 3" key="1">
    <citation type="journal article" date="2016" name="Nat. Commun.">
        <title>Thousands of microbial genomes shed light on interconnected biogeochemical processes in an aquifer system.</title>
        <authorList>
            <person name="Anantharaman K."/>
            <person name="Brown C.T."/>
            <person name="Hug L.A."/>
            <person name="Sharon I."/>
            <person name="Castelle C.J."/>
            <person name="Probst A.J."/>
            <person name="Thomas B.C."/>
            <person name="Singh A."/>
            <person name="Wilkins M.J."/>
            <person name="Karaoz U."/>
            <person name="Brodie E.L."/>
            <person name="Williams K.H."/>
            <person name="Hubbard S.S."/>
            <person name="Banfield J.F."/>
        </authorList>
    </citation>
    <scope>NUCLEOTIDE SEQUENCE [LARGE SCALE GENOMIC DNA]</scope>
</reference>
<protein>
    <submittedName>
        <fullName evidence="2">Putative toxin-antitoxin system toxin component, PIN family</fullName>
    </submittedName>
</protein>
<evidence type="ECO:0000313" key="2">
    <source>
        <dbReference type="EMBL" id="OGC40479.1"/>
    </source>
</evidence>
<dbReference type="PANTHER" id="PTHR34610:SF3">
    <property type="entry name" value="SSL7007 PROTEIN"/>
    <property type="match status" value="1"/>
</dbReference>
<dbReference type="InterPro" id="IPR002850">
    <property type="entry name" value="PIN_toxin-like"/>
</dbReference>
<dbReference type="AlphaFoldDB" id="A0A1F4U6H5"/>
<gene>
    <name evidence="2" type="ORF">A2438_04390</name>
</gene>
<dbReference type="Gene3D" id="3.40.50.1010">
    <property type="entry name" value="5'-nuclease"/>
    <property type="match status" value="1"/>
</dbReference>
<dbReference type="InterPro" id="IPR002716">
    <property type="entry name" value="PIN_dom"/>
</dbReference>
<dbReference type="PANTHER" id="PTHR34610">
    <property type="entry name" value="SSL7007 PROTEIN"/>
    <property type="match status" value="1"/>
</dbReference>